<dbReference type="PANTHER" id="PTHR43475">
    <property type="entry name" value="METHYLTHIORIBOSE-1-PHOSPHATE ISOMERASE"/>
    <property type="match status" value="1"/>
</dbReference>
<dbReference type="OrthoDB" id="9803436at2"/>
<comment type="similarity">
    <text evidence="3">Belongs to the eIF-2B alpha/beta/delta subunits family.</text>
</comment>
<dbReference type="FunFam" id="3.40.50.10470:FF:000006">
    <property type="entry name" value="Methylthioribose-1-phosphate isomerase"/>
    <property type="match status" value="1"/>
</dbReference>
<gene>
    <name evidence="4" type="primary">mtnA</name>
    <name evidence="4" type="ORF">DF196_12320</name>
</gene>
<accession>A0A2U2MZP2</accession>
<dbReference type="InterPro" id="IPR005251">
    <property type="entry name" value="IF-M1Pi"/>
</dbReference>
<dbReference type="Pfam" id="PF01008">
    <property type="entry name" value="IF-2B"/>
    <property type="match status" value="1"/>
</dbReference>
<keyword evidence="5" id="KW-1185">Reference proteome</keyword>
<evidence type="ECO:0000256" key="3">
    <source>
        <dbReference type="RuleBase" id="RU003814"/>
    </source>
</evidence>
<name>A0A2U2MZP2_9BIFI</name>
<dbReference type="EMBL" id="QFFM01000037">
    <property type="protein sequence ID" value="PWG62278.1"/>
    <property type="molecule type" value="Genomic_DNA"/>
</dbReference>
<evidence type="ECO:0000256" key="2">
    <source>
        <dbReference type="ARBA" id="ARBA00052401"/>
    </source>
</evidence>
<evidence type="ECO:0000313" key="5">
    <source>
        <dbReference type="Proteomes" id="UP000245876"/>
    </source>
</evidence>
<dbReference type="Gene3D" id="3.40.50.10470">
    <property type="entry name" value="Translation initiation factor eif-2b, domain 2"/>
    <property type="match status" value="1"/>
</dbReference>
<dbReference type="SUPFAM" id="SSF100950">
    <property type="entry name" value="NagB/RpiA/CoA transferase-like"/>
    <property type="match status" value="1"/>
</dbReference>
<dbReference type="InterPro" id="IPR000649">
    <property type="entry name" value="IF-2B-related"/>
</dbReference>
<dbReference type="InterPro" id="IPR011559">
    <property type="entry name" value="Initiation_fac_2B_a/b/d"/>
</dbReference>
<dbReference type="PANTHER" id="PTHR43475:SF1">
    <property type="entry name" value="METHYLTHIORIBOSE-1-PHOSPHATE ISOMERASE"/>
    <property type="match status" value="1"/>
</dbReference>
<protein>
    <submittedName>
        <fullName evidence="4">S-methyl-5-thioribose-1-phosphate isomerase</fullName>
    </submittedName>
</protein>
<dbReference type="InterPro" id="IPR037171">
    <property type="entry name" value="NagB/RpiA_transferase-like"/>
</dbReference>
<dbReference type="AlphaFoldDB" id="A0A2U2MZP2"/>
<dbReference type="RefSeq" id="WP_109058100.1">
    <property type="nucleotide sequence ID" value="NZ_QFFM01000037.1"/>
</dbReference>
<dbReference type="Proteomes" id="UP000245876">
    <property type="component" value="Unassembled WGS sequence"/>
</dbReference>
<comment type="catalytic activity">
    <reaction evidence="2">
        <text>5-(methylsulfanyl)-alpha-D-ribose 1-phosphate = 5-(methylsulfanyl)-D-ribulose 1-phosphate</text>
        <dbReference type="Rhea" id="RHEA:19989"/>
        <dbReference type="ChEBI" id="CHEBI:58533"/>
        <dbReference type="ChEBI" id="CHEBI:58548"/>
        <dbReference type="EC" id="5.3.1.23"/>
    </reaction>
</comment>
<keyword evidence="1 4" id="KW-0413">Isomerase</keyword>
<dbReference type="NCBIfam" id="TIGR00512">
    <property type="entry name" value="salvage_mtnA"/>
    <property type="match status" value="1"/>
</dbReference>
<evidence type="ECO:0000313" key="4">
    <source>
        <dbReference type="EMBL" id="PWG62278.1"/>
    </source>
</evidence>
<organism evidence="4 5">
    <name type="scientific">Bifidobacterium callitrichidarum</name>
    <dbReference type="NCBI Taxonomy" id="2052941"/>
    <lineage>
        <taxon>Bacteria</taxon>
        <taxon>Bacillati</taxon>
        <taxon>Actinomycetota</taxon>
        <taxon>Actinomycetes</taxon>
        <taxon>Bifidobacteriales</taxon>
        <taxon>Bifidobacteriaceae</taxon>
        <taxon>Bifidobacterium</taxon>
    </lineage>
</organism>
<sequence>MSDIVTLRSVVWQDNGADADASLRIIDQRKLPAALEYRDLRNADDVVDAIQTLSIRGANSIGAAGAFGYAFAVRDGLSSAEAFDKVSNARPTAVTLRHGVQRAADAFAAEGDWHAAVAAGERIIEEDIDECRRIGEVGAAELADAPRILTHCNTGILATAGIGTAIGVIYTKQALGQEVHVYSTETRPLRQGLRLTAWELAKNGIDVTALVDGAAPAALHNGLIDAVIVGADRIAANGDTANKIGTYSLAVAAHENHVPFYIAAPLSAVDASARSEQDIPIELRGGAEVLDAPGVDQNLPTWNPAFDVTPSYLITGIITPVGVLRAPYEESIKNALQQVQDETQGSND</sequence>
<proteinExistence type="inferred from homology"/>
<evidence type="ECO:0000256" key="1">
    <source>
        <dbReference type="ARBA" id="ARBA00023235"/>
    </source>
</evidence>
<comment type="caution">
    <text evidence="4">The sequence shown here is derived from an EMBL/GenBank/DDBJ whole genome shotgun (WGS) entry which is preliminary data.</text>
</comment>
<dbReference type="InterPro" id="IPR027363">
    <property type="entry name" value="M1Pi_N"/>
</dbReference>
<dbReference type="Gene3D" id="1.20.120.420">
    <property type="entry name" value="translation initiation factor eif-2b, domain 1"/>
    <property type="match status" value="1"/>
</dbReference>
<reference evidence="4 5" key="1">
    <citation type="journal article" date="2018" name="Int. J. Syst. Evol. Microbiol.">
        <title>Bifidobacterium callitrichidarum sp. nov. from the faeces of the emperor tamarin (Saguinus imperator).</title>
        <authorList>
            <person name="Modesto M."/>
            <person name="Michelini S."/>
            <person name="Sansosti M.C."/>
            <person name="De Filippo C."/>
            <person name="Cavalieri D."/>
            <person name="Qvirist L."/>
            <person name="Andlid T."/>
            <person name="Spiezio C."/>
            <person name="Sandri C."/>
            <person name="Pascarelli S."/>
            <person name="Sgorbati B."/>
            <person name="Mattarelli P."/>
        </authorList>
    </citation>
    <scope>NUCLEOTIDE SEQUENCE [LARGE SCALE GENOMIC DNA]</scope>
    <source>
        <strain evidence="4 5">TRI 5</strain>
    </source>
</reference>
<dbReference type="NCBIfam" id="NF004326">
    <property type="entry name" value="PRK05720.1"/>
    <property type="match status" value="1"/>
</dbReference>
<dbReference type="GO" id="GO:0019509">
    <property type="term" value="P:L-methionine salvage from methylthioadenosine"/>
    <property type="evidence" value="ECO:0007669"/>
    <property type="project" value="TreeGrafter"/>
</dbReference>
<dbReference type="GO" id="GO:0046523">
    <property type="term" value="F:S-methyl-5-thioribose-1-phosphate isomerase activity"/>
    <property type="evidence" value="ECO:0007669"/>
    <property type="project" value="UniProtKB-EC"/>
</dbReference>
<dbReference type="NCBIfam" id="TIGR00524">
    <property type="entry name" value="eIF-2B_rel"/>
    <property type="match status" value="1"/>
</dbReference>
<dbReference type="InterPro" id="IPR042529">
    <property type="entry name" value="IF_2B-like_C"/>
</dbReference>